<dbReference type="SUPFAM" id="SSF51569">
    <property type="entry name" value="Aldolase"/>
    <property type="match status" value="1"/>
</dbReference>
<dbReference type="AlphaFoldDB" id="A0A5A9G6X3"/>
<dbReference type="Pfam" id="PF00701">
    <property type="entry name" value="DHDPS"/>
    <property type="match status" value="1"/>
</dbReference>
<evidence type="ECO:0000256" key="4">
    <source>
        <dbReference type="PIRSR" id="PIRSR001365-1"/>
    </source>
</evidence>
<evidence type="ECO:0000256" key="1">
    <source>
        <dbReference type="ARBA" id="ARBA00007592"/>
    </source>
</evidence>
<dbReference type="EMBL" id="VTTN01000022">
    <property type="protein sequence ID" value="KAA0590350.1"/>
    <property type="molecule type" value="Genomic_DNA"/>
</dbReference>
<accession>A0A5A9G6X3</accession>
<feature type="binding site" evidence="5">
    <location>
        <position position="206"/>
    </location>
    <ligand>
        <name>pyruvate</name>
        <dbReference type="ChEBI" id="CHEBI:15361"/>
    </ligand>
</feature>
<keyword evidence="7" id="KW-1185">Reference proteome</keyword>
<sequence length="305" mass="32112">MSLPLTGIIPPLVTPFTAEGRIDESAFRNVVRFTLSKGVHGVCVGGSTGEGHTLKTEELARLIEITTEEVDGRVPVVAGVIANSTGDAIERSKAVARFPIAALQVTPVHYVFKPSEDATVDHFARLTDAVDVPVVIYNVIPWNYLSPSLLVRIMSGNPGVIGVKQSAGDLKLMADLMLTVPAGKIVLTAVDALLYPSFAIGAHGTIAANPAAVPGVCVALWDAVQRGDHGTAHKIHCALLRFWNTISADNLPANVKYALGAQGCAAGLPRRPMPVSSSEQHRLIDAALAEVLRFDPTAAPRSAVA</sequence>
<dbReference type="PIRSF" id="PIRSF001365">
    <property type="entry name" value="DHDPS"/>
    <property type="match status" value="1"/>
</dbReference>
<dbReference type="CDD" id="cd00408">
    <property type="entry name" value="DHDPS-like"/>
    <property type="match status" value="1"/>
</dbReference>
<gene>
    <name evidence="6" type="ORF">FZ942_31335</name>
</gene>
<dbReference type="Proteomes" id="UP000324927">
    <property type="component" value="Unassembled WGS sequence"/>
</dbReference>
<dbReference type="PRINTS" id="PR00146">
    <property type="entry name" value="DHPICSNTHASE"/>
</dbReference>
<evidence type="ECO:0000256" key="3">
    <source>
        <dbReference type="PIRNR" id="PIRNR001365"/>
    </source>
</evidence>
<evidence type="ECO:0000256" key="2">
    <source>
        <dbReference type="ARBA" id="ARBA00023239"/>
    </source>
</evidence>
<feature type="active site" description="Proton donor/acceptor" evidence="4">
    <location>
        <position position="137"/>
    </location>
</feature>
<organism evidence="6 7">
    <name type="scientific">Azospirillum lipoferum</name>
    <dbReference type="NCBI Taxonomy" id="193"/>
    <lineage>
        <taxon>Bacteria</taxon>
        <taxon>Pseudomonadati</taxon>
        <taxon>Pseudomonadota</taxon>
        <taxon>Alphaproteobacteria</taxon>
        <taxon>Rhodospirillales</taxon>
        <taxon>Azospirillaceae</taxon>
        <taxon>Azospirillum</taxon>
    </lineage>
</organism>
<dbReference type="PANTHER" id="PTHR12128:SF66">
    <property type="entry name" value="4-HYDROXY-2-OXOGLUTARATE ALDOLASE, MITOCHONDRIAL"/>
    <property type="match status" value="1"/>
</dbReference>
<evidence type="ECO:0000256" key="5">
    <source>
        <dbReference type="PIRSR" id="PIRSR001365-2"/>
    </source>
</evidence>
<reference evidence="6 7" key="1">
    <citation type="submission" date="2019-08" db="EMBL/GenBank/DDBJ databases">
        <authorList>
            <person name="Grouzdev D."/>
            <person name="Tikhonova E."/>
            <person name="Kravchenko I."/>
        </authorList>
    </citation>
    <scope>NUCLEOTIDE SEQUENCE [LARGE SCALE GENOMIC DNA]</scope>
    <source>
        <strain evidence="6 7">59b</strain>
    </source>
</reference>
<comment type="caution">
    <text evidence="6">The sequence shown here is derived from an EMBL/GenBank/DDBJ whole genome shotgun (WGS) entry which is preliminary data.</text>
</comment>
<dbReference type="RefSeq" id="WP_149234967.1">
    <property type="nucleotide sequence ID" value="NZ_JALJXJ010000021.1"/>
</dbReference>
<name>A0A5A9G6X3_AZOLI</name>
<feature type="binding site" evidence="5">
    <location>
        <position position="48"/>
    </location>
    <ligand>
        <name>pyruvate</name>
        <dbReference type="ChEBI" id="CHEBI:15361"/>
    </ligand>
</feature>
<feature type="active site" description="Schiff-base intermediate with substrate" evidence="4">
    <location>
        <position position="164"/>
    </location>
</feature>
<dbReference type="InterPro" id="IPR013785">
    <property type="entry name" value="Aldolase_TIM"/>
</dbReference>
<dbReference type="InterPro" id="IPR002220">
    <property type="entry name" value="DapA-like"/>
</dbReference>
<proteinExistence type="inferred from homology"/>
<evidence type="ECO:0000313" key="7">
    <source>
        <dbReference type="Proteomes" id="UP000324927"/>
    </source>
</evidence>
<dbReference type="PANTHER" id="PTHR12128">
    <property type="entry name" value="DIHYDRODIPICOLINATE SYNTHASE"/>
    <property type="match status" value="1"/>
</dbReference>
<comment type="similarity">
    <text evidence="1 3">Belongs to the DapA family.</text>
</comment>
<dbReference type="Gene3D" id="3.20.20.70">
    <property type="entry name" value="Aldolase class I"/>
    <property type="match status" value="1"/>
</dbReference>
<dbReference type="SMART" id="SM01130">
    <property type="entry name" value="DHDPS"/>
    <property type="match status" value="1"/>
</dbReference>
<dbReference type="OrthoDB" id="9778880at2"/>
<keyword evidence="2 3" id="KW-0456">Lyase</keyword>
<evidence type="ECO:0000313" key="6">
    <source>
        <dbReference type="EMBL" id="KAA0590350.1"/>
    </source>
</evidence>
<dbReference type="GO" id="GO:0008840">
    <property type="term" value="F:4-hydroxy-tetrahydrodipicolinate synthase activity"/>
    <property type="evidence" value="ECO:0007669"/>
    <property type="project" value="TreeGrafter"/>
</dbReference>
<protein>
    <submittedName>
        <fullName evidence="6">Dihydrodipicolinate synthase family protein</fullName>
    </submittedName>
</protein>